<dbReference type="InterPro" id="IPR011034">
    <property type="entry name" value="Formyl_transferase-like_C_sf"/>
</dbReference>
<keyword evidence="7" id="KW-1185">Reference proteome</keyword>
<dbReference type="CDD" id="cd00540">
    <property type="entry name" value="AAG"/>
    <property type="match status" value="1"/>
</dbReference>
<dbReference type="InterPro" id="IPR036995">
    <property type="entry name" value="MPG_sf"/>
</dbReference>
<dbReference type="PANTHER" id="PTHR10429:SF0">
    <property type="entry name" value="DNA-3-METHYLADENINE GLYCOSYLASE"/>
    <property type="match status" value="1"/>
</dbReference>
<evidence type="ECO:0000256" key="3">
    <source>
        <dbReference type="ARBA" id="ARBA00022801"/>
    </source>
</evidence>
<dbReference type="Gene3D" id="3.10.300.10">
    <property type="entry name" value="Methylpurine-DNA glycosylase (MPG)"/>
    <property type="match status" value="1"/>
</dbReference>
<comment type="similarity">
    <text evidence="1 5">Belongs to the DNA glycosylase MPG family.</text>
</comment>
<keyword evidence="3 5" id="KW-0378">Hydrolase</keyword>
<comment type="caution">
    <text evidence="6">The sequence shown here is derived from an EMBL/GenBank/DDBJ whole genome shotgun (WGS) entry which is preliminary data.</text>
</comment>
<dbReference type="GO" id="GO:0003677">
    <property type="term" value="F:DNA binding"/>
    <property type="evidence" value="ECO:0007669"/>
    <property type="project" value="InterPro"/>
</dbReference>
<dbReference type="NCBIfam" id="TIGR00567">
    <property type="entry name" value="3mg"/>
    <property type="match status" value="1"/>
</dbReference>
<protein>
    <recommendedName>
        <fullName evidence="5">Putative 3-methyladenine DNA glycosylase</fullName>
        <ecNumber evidence="5">3.2.2.-</ecNumber>
    </recommendedName>
</protein>
<accession>A0AA45HJB3</accession>
<dbReference type="EMBL" id="QGGI01000004">
    <property type="protein sequence ID" value="PWJ95680.1"/>
    <property type="molecule type" value="Genomic_DNA"/>
</dbReference>
<dbReference type="AlphaFoldDB" id="A0AA45HJB3"/>
<gene>
    <name evidence="6" type="ORF">C7380_10495</name>
</gene>
<dbReference type="Proteomes" id="UP000245921">
    <property type="component" value="Unassembled WGS sequence"/>
</dbReference>
<dbReference type="PANTHER" id="PTHR10429">
    <property type="entry name" value="DNA-3-METHYLADENINE GLYCOSYLASE"/>
    <property type="match status" value="1"/>
</dbReference>
<dbReference type="GO" id="GO:0006284">
    <property type="term" value="P:base-excision repair"/>
    <property type="evidence" value="ECO:0007669"/>
    <property type="project" value="InterPro"/>
</dbReference>
<name>A0AA45HJB3_9BACT</name>
<dbReference type="GO" id="GO:0003905">
    <property type="term" value="F:alkylbase DNA N-glycosylase activity"/>
    <property type="evidence" value="ECO:0007669"/>
    <property type="project" value="InterPro"/>
</dbReference>
<organism evidence="6 7">
    <name type="scientific">Oceanotoga teriensis</name>
    <dbReference type="NCBI Taxonomy" id="515440"/>
    <lineage>
        <taxon>Bacteria</taxon>
        <taxon>Thermotogati</taxon>
        <taxon>Thermotogota</taxon>
        <taxon>Thermotogae</taxon>
        <taxon>Petrotogales</taxon>
        <taxon>Petrotogaceae</taxon>
        <taxon>Oceanotoga</taxon>
    </lineage>
</organism>
<evidence type="ECO:0000256" key="5">
    <source>
        <dbReference type="HAMAP-Rule" id="MF_00527"/>
    </source>
</evidence>
<evidence type="ECO:0000313" key="7">
    <source>
        <dbReference type="Proteomes" id="UP000245921"/>
    </source>
</evidence>
<dbReference type="SUPFAM" id="SSF50486">
    <property type="entry name" value="FMT C-terminal domain-like"/>
    <property type="match status" value="1"/>
</dbReference>
<evidence type="ECO:0000256" key="1">
    <source>
        <dbReference type="ARBA" id="ARBA00009232"/>
    </source>
</evidence>
<dbReference type="FunFam" id="3.10.300.10:FF:000001">
    <property type="entry name" value="Putative 3-methyladenine DNA glycosylase"/>
    <property type="match status" value="1"/>
</dbReference>
<proteinExistence type="inferred from homology"/>
<dbReference type="InterPro" id="IPR003180">
    <property type="entry name" value="MPG"/>
</dbReference>
<dbReference type="HAMAP" id="MF_00527">
    <property type="entry name" value="3MGH"/>
    <property type="match status" value="1"/>
</dbReference>
<sequence>MIKNRDYFLNNALYTAKNILGDILVLKKDNFVFEFKIVETEAYCGIKDKACHSYEGKKTKRNLSMYKSGGHIYVYMIYGMYYCMNIVCSKENDPQAVLIRGVEPLNHLDFLKRIRNVKKVKDISNGPGKLCMAYKIDKNFDGYDLLDSKDLYLRRGNKAFEVVESKRINIDYSEEFKDKLWRFYIKDNEFVSKK</sequence>
<evidence type="ECO:0000313" key="6">
    <source>
        <dbReference type="EMBL" id="PWJ95680.1"/>
    </source>
</evidence>
<dbReference type="Pfam" id="PF02245">
    <property type="entry name" value="Pur_DNA_glyco"/>
    <property type="match status" value="1"/>
</dbReference>
<evidence type="ECO:0000256" key="2">
    <source>
        <dbReference type="ARBA" id="ARBA00022763"/>
    </source>
</evidence>
<dbReference type="RefSeq" id="WP_206050514.1">
    <property type="nucleotide sequence ID" value="NZ_QGGI01000004.1"/>
</dbReference>
<keyword evidence="4 5" id="KW-0234">DNA repair</keyword>
<evidence type="ECO:0000256" key="4">
    <source>
        <dbReference type="ARBA" id="ARBA00023204"/>
    </source>
</evidence>
<keyword evidence="2 5" id="KW-0227">DNA damage</keyword>
<reference evidence="6 7" key="1">
    <citation type="submission" date="2018-05" db="EMBL/GenBank/DDBJ databases">
        <title>Genomic Encyclopedia of Type Strains, Phase IV (KMG-IV): sequencing the most valuable type-strain genomes for metagenomic binning, comparative biology and taxonomic classification.</title>
        <authorList>
            <person name="Goeker M."/>
        </authorList>
    </citation>
    <scope>NUCLEOTIDE SEQUENCE [LARGE SCALE GENOMIC DNA]</scope>
    <source>
        <strain evidence="6 7">DSM 24906</strain>
    </source>
</reference>
<dbReference type="EC" id="3.2.2.-" evidence="5"/>